<dbReference type="GO" id="GO:0004124">
    <property type="term" value="F:cysteine synthase activity"/>
    <property type="evidence" value="ECO:0007669"/>
    <property type="project" value="UniProtKB-UniRule"/>
</dbReference>
<keyword evidence="8 12" id="KW-0198">Cysteine biosynthesis</keyword>
<accession>A0A7C9B9S0</accession>
<dbReference type="GO" id="GO:0006535">
    <property type="term" value="P:cysteine biosynthetic process from serine"/>
    <property type="evidence" value="ECO:0007669"/>
    <property type="project" value="UniProtKB-UniRule"/>
</dbReference>
<evidence type="ECO:0000256" key="5">
    <source>
        <dbReference type="ARBA" id="ARBA00022605"/>
    </source>
</evidence>
<dbReference type="PANTHER" id="PTHR10314">
    <property type="entry name" value="CYSTATHIONINE BETA-SYNTHASE"/>
    <property type="match status" value="1"/>
</dbReference>
<dbReference type="EMBL" id="WHLY01000002">
    <property type="protein sequence ID" value="MPR33582.1"/>
    <property type="molecule type" value="Genomic_DNA"/>
</dbReference>
<feature type="modified residue" description="N6-(pyridoxal phosphate)lysine" evidence="11">
    <location>
        <position position="50"/>
    </location>
</feature>
<dbReference type="RefSeq" id="WP_152758949.1">
    <property type="nucleotide sequence ID" value="NZ_WHLY01000002.1"/>
</dbReference>
<keyword evidence="5 12" id="KW-0028">Amino-acid biosynthesis</keyword>
<dbReference type="CDD" id="cd01561">
    <property type="entry name" value="CBS_like"/>
    <property type="match status" value="1"/>
</dbReference>
<dbReference type="InterPro" id="IPR001216">
    <property type="entry name" value="P-phosphate_BS"/>
</dbReference>
<evidence type="ECO:0000256" key="4">
    <source>
        <dbReference type="ARBA" id="ARBA00012681"/>
    </source>
</evidence>
<reference evidence="14 15" key="1">
    <citation type="submission" date="2019-10" db="EMBL/GenBank/DDBJ databases">
        <title>Draft Genome Sequence of Cytophagaceae sp. SJW1-29.</title>
        <authorList>
            <person name="Choi A."/>
        </authorList>
    </citation>
    <scope>NUCLEOTIDE SEQUENCE [LARGE SCALE GENOMIC DNA]</scope>
    <source>
        <strain evidence="14 15">SJW1-29</strain>
    </source>
</reference>
<dbReference type="Gene3D" id="3.40.50.1100">
    <property type="match status" value="2"/>
</dbReference>
<dbReference type="Pfam" id="PF00291">
    <property type="entry name" value="PALP"/>
    <property type="match status" value="1"/>
</dbReference>
<sequence length="299" mass="32556">MSSVDRPLLSKSILDLVGNTPLVELSRINPNPNVTLYGKLEGNNPGSSVKDRAAFSMIRGALDRGEIDKSTRLIEATSGNTGIALAMIASIYGIDIELVMPENSTRERVLTMEAFGAKVTLTDGIESARDYADAKAQEPGYFMLNQFANPDNWKAHYATTGPEIWRDTQGQVTHFVSSMGTTGTIMGTSRYLKEQSLDVQIVGCQPTDGASIPGIRKWPQEYLPKIFEPQRVDRVIEISVENATEMTRRLAREEGVFAGMSSGGAAWAAVQLAQELDAGVIVTIVCDRGDRYLSSDLFG</sequence>
<dbReference type="Proteomes" id="UP000479293">
    <property type="component" value="Unassembled WGS sequence"/>
</dbReference>
<dbReference type="InterPro" id="IPR036052">
    <property type="entry name" value="TrpB-like_PALP_sf"/>
</dbReference>
<feature type="binding site" evidence="10">
    <location>
        <begin position="180"/>
        <end position="184"/>
    </location>
    <ligand>
        <name>pyridoxal 5'-phosphate</name>
        <dbReference type="ChEBI" id="CHEBI:597326"/>
    </ligand>
</feature>
<dbReference type="SUPFAM" id="SSF53686">
    <property type="entry name" value="Tryptophan synthase beta subunit-like PLP-dependent enzymes"/>
    <property type="match status" value="1"/>
</dbReference>
<proteinExistence type="inferred from homology"/>
<comment type="cofactor">
    <cofactor evidence="1 10 12">
        <name>pyridoxal 5'-phosphate</name>
        <dbReference type="ChEBI" id="CHEBI:597326"/>
    </cofactor>
</comment>
<feature type="domain" description="Tryptophan synthase beta chain-like PALP" evidence="13">
    <location>
        <begin position="14"/>
        <end position="287"/>
    </location>
</feature>
<evidence type="ECO:0000256" key="6">
    <source>
        <dbReference type="ARBA" id="ARBA00022679"/>
    </source>
</evidence>
<dbReference type="NCBIfam" id="NF008735">
    <property type="entry name" value="PRK11761.1"/>
    <property type="match status" value="1"/>
</dbReference>
<name>A0A7C9B9S0_9BACT</name>
<dbReference type="NCBIfam" id="TIGR01136">
    <property type="entry name" value="cysKM"/>
    <property type="match status" value="1"/>
</dbReference>
<evidence type="ECO:0000259" key="13">
    <source>
        <dbReference type="Pfam" id="PF00291"/>
    </source>
</evidence>
<protein>
    <recommendedName>
        <fullName evidence="4 12">Cysteine synthase</fullName>
        <ecNumber evidence="4 12">2.5.1.47</ecNumber>
    </recommendedName>
</protein>
<dbReference type="UniPathway" id="UPA00136">
    <property type="reaction ID" value="UER00200"/>
</dbReference>
<evidence type="ECO:0000256" key="11">
    <source>
        <dbReference type="PIRSR" id="PIRSR605856-51"/>
    </source>
</evidence>
<evidence type="ECO:0000256" key="2">
    <source>
        <dbReference type="ARBA" id="ARBA00004962"/>
    </source>
</evidence>
<dbReference type="InterPro" id="IPR005858">
    <property type="entry name" value="CysM"/>
</dbReference>
<evidence type="ECO:0000256" key="3">
    <source>
        <dbReference type="ARBA" id="ARBA00007103"/>
    </source>
</evidence>
<feature type="binding site" evidence="10">
    <location>
        <position position="80"/>
    </location>
    <ligand>
        <name>pyridoxal 5'-phosphate</name>
        <dbReference type="ChEBI" id="CHEBI:597326"/>
    </ligand>
</feature>
<keyword evidence="6 12" id="KW-0808">Transferase</keyword>
<organism evidence="14 15">
    <name type="scientific">Salmonirosea aquatica</name>
    <dbReference type="NCBI Taxonomy" id="2654236"/>
    <lineage>
        <taxon>Bacteria</taxon>
        <taxon>Pseudomonadati</taxon>
        <taxon>Bacteroidota</taxon>
        <taxon>Cytophagia</taxon>
        <taxon>Cytophagales</taxon>
        <taxon>Spirosomataceae</taxon>
        <taxon>Salmonirosea</taxon>
    </lineage>
</organism>
<dbReference type="InterPro" id="IPR005856">
    <property type="entry name" value="Cys_synth"/>
</dbReference>
<feature type="binding site" evidence="10">
    <location>
        <position position="261"/>
    </location>
    <ligand>
        <name>pyridoxal 5'-phosphate</name>
        <dbReference type="ChEBI" id="CHEBI:597326"/>
    </ligand>
</feature>
<evidence type="ECO:0000256" key="9">
    <source>
        <dbReference type="ARBA" id="ARBA00047931"/>
    </source>
</evidence>
<evidence type="ECO:0000256" key="1">
    <source>
        <dbReference type="ARBA" id="ARBA00001933"/>
    </source>
</evidence>
<evidence type="ECO:0000256" key="7">
    <source>
        <dbReference type="ARBA" id="ARBA00022898"/>
    </source>
</evidence>
<comment type="catalytic activity">
    <reaction evidence="9 12">
        <text>O-acetyl-L-serine + hydrogen sulfide = L-cysteine + acetate</text>
        <dbReference type="Rhea" id="RHEA:14829"/>
        <dbReference type="ChEBI" id="CHEBI:29919"/>
        <dbReference type="ChEBI" id="CHEBI:30089"/>
        <dbReference type="ChEBI" id="CHEBI:35235"/>
        <dbReference type="ChEBI" id="CHEBI:58340"/>
        <dbReference type="EC" id="2.5.1.47"/>
    </reaction>
</comment>
<keyword evidence="15" id="KW-1185">Reference proteome</keyword>
<dbReference type="PROSITE" id="PS00901">
    <property type="entry name" value="CYS_SYNTHASE"/>
    <property type="match status" value="1"/>
</dbReference>
<evidence type="ECO:0000256" key="8">
    <source>
        <dbReference type="ARBA" id="ARBA00023192"/>
    </source>
</evidence>
<comment type="similarity">
    <text evidence="3 12">Belongs to the cysteine synthase/cystathionine beta-synthase family.</text>
</comment>
<dbReference type="AlphaFoldDB" id="A0A7C9B9S0"/>
<evidence type="ECO:0000313" key="14">
    <source>
        <dbReference type="EMBL" id="MPR33582.1"/>
    </source>
</evidence>
<comment type="caution">
    <text evidence="14">The sequence shown here is derived from an EMBL/GenBank/DDBJ whole genome shotgun (WGS) entry which is preliminary data.</text>
</comment>
<evidence type="ECO:0000313" key="15">
    <source>
        <dbReference type="Proteomes" id="UP000479293"/>
    </source>
</evidence>
<dbReference type="NCBIfam" id="TIGR01138">
    <property type="entry name" value="cysM"/>
    <property type="match status" value="1"/>
</dbReference>
<keyword evidence="7 10" id="KW-0663">Pyridoxal phosphate</keyword>
<dbReference type="EC" id="2.5.1.47" evidence="4 12"/>
<evidence type="ECO:0000256" key="10">
    <source>
        <dbReference type="PIRSR" id="PIRSR605856-50"/>
    </source>
</evidence>
<comment type="pathway">
    <text evidence="2">Amino-acid biosynthesis; L-cysteine biosynthesis; L-cysteine from L-serine: step 2/2.</text>
</comment>
<evidence type="ECO:0000256" key="12">
    <source>
        <dbReference type="RuleBase" id="RU003985"/>
    </source>
</evidence>
<gene>
    <name evidence="14" type="primary">cysM</name>
    <name evidence="14" type="ORF">GBK04_09430</name>
</gene>
<dbReference type="InterPro" id="IPR050214">
    <property type="entry name" value="Cys_Synth/Cystath_Beta-Synth"/>
</dbReference>
<dbReference type="FunFam" id="3.40.50.1100:FF:000006">
    <property type="entry name" value="Cysteine synthase"/>
    <property type="match status" value="1"/>
</dbReference>
<dbReference type="InterPro" id="IPR001926">
    <property type="entry name" value="TrpB-like_PALP"/>
</dbReference>